<name>A0AAP0Q8J0_9ROSI</name>
<dbReference type="InterPro" id="IPR052035">
    <property type="entry name" value="ZnF_BED_domain_contain"/>
</dbReference>
<organism evidence="2 3">
    <name type="scientific">Citrus x changshan-huyou</name>
    <dbReference type="NCBI Taxonomy" id="2935761"/>
    <lineage>
        <taxon>Eukaryota</taxon>
        <taxon>Viridiplantae</taxon>
        <taxon>Streptophyta</taxon>
        <taxon>Embryophyta</taxon>
        <taxon>Tracheophyta</taxon>
        <taxon>Spermatophyta</taxon>
        <taxon>Magnoliopsida</taxon>
        <taxon>eudicotyledons</taxon>
        <taxon>Gunneridae</taxon>
        <taxon>Pentapetalae</taxon>
        <taxon>rosids</taxon>
        <taxon>malvids</taxon>
        <taxon>Sapindales</taxon>
        <taxon>Rutaceae</taxon>
        <taxon>Aurantioideae</taxon>
        <taxon>Citrus</taxon>
    </lineage>
</organism>
<reference evidence="2 3" key="1">
    <citation type="submission" date="2024-05" db="EMBL/GenBank/DDBJ databases">
        <title>Haplotype-resolved chromosome-level genome assembly of Huyou (Citrus changshanensis).</title>
        <authorList>
            <person name="Miao C."/>
            <person name="Chen W."/>
            <person name="Wu Y."/>
            <person name="Wang L."/>
            <person name="Zhao S."/>
            <person name="Grierson D."/>
            <person name="Xu C."/>
            <person name="Chen K."/>
        </authorList>
    </citation>
    <scope>NUCLEOTIDE SEQUENCE [LARGE SCALE GENOMIC DNA]</scope>
    <source>
        <strain evidence="2">01-14</strain>
        <tissue evidence="2">Leaf</tissue>
    </source>
</reference>
<feature type="region of interest" description="Disordered" evidence="1">
    <location>
        <begin position="125"/>
        <end position="153"/>
    </location>
</feature>
<keyword evidence="3" id="KW-1185">Reference proteome</keyword>
<comment type="caution">
    <text evidence="2">The sequence shown here is derived from an EMBL/GenBank/DDBJ whole genome shotgun (WGS) entry which is preliminary data.</text>
</comment>
<dbReference type="Proteomes" id="UP001428341">
    <property type="component" value="Unassembled WGS sequence"/>
</dbReference>
<dbReference type="PANTHER" id="PTHR46481:SF11">
    <property type="entry name" value="ZINC FINGER BED DOMAIN-CONTAINING PROTEIN RICESLEEPER 2-LIKE"/>
    <property type="match status" value="1"/>
</dbReference>
<proteinExistence type="predicted"/>
<dbReference type="AlphaFoldDB" id="A0AAP0Q8J0"/>
<evidence type="ECO:0000313" key="2">
    <source>
        <dbReference type="EMBL" id="KAK9174783.1"/>
    </source>
</evidence>
<accession>A0AAP0Q8J0</accession>
<dbReference type="PANTHER" id="PTHR46481">
    <property type="entry name" value="ZINC FINGER BED DOMAIN-CONTAINING PROTEIN 4"/>
    <property type="match status" value="1"/>
</dbReference>
<sequence>MDPGLDLSLGHKHTNRLKLYRLPQPQQSAKVKQPSAGFAIITRLGLPLSQGRLGSSSIHHHRQSFLSCDNSPSPSAAVNTTDTPARIGVKFVMENEQRVDLDISETDESVGVRVGMDMAVENNDTAAELEPDSTTVEQGSGSGSGRGGRDGTTVLSNYGTEPKWDMATVKIFIDRMIVLHEISLSFVEYIGFHELLKLLQPSIKTISRNSIKTEILKLYDIKKTKAISILEACESRNAVTTDMWTASNQKKGYMVVTTHYIDSSWGCEVVL</sequence>
<dbReference type="EMBL" id="JBCGBO010000025">
    <property type="protein sequence ID" value="KAK9174783.1"/>
    <property type="molecule type" value="Genomic_DNA"/>
</dbReference>
<evidence type="ECO:0000313" key="3">
    <source>
        <dbReference type="Proteomes" id="UP001428341"/>
    </source>
</evidence>
<protein>
    <submittedName>
        <fullName evidence="2">Uncharacterized protein</fullName>
    </submittedName>
</protein>
<evidence type="ECO:0000256" key="1">
    <source>
        <dbReference type="SAM" id="MobiDB-lite"/>
    </source>
</evidence>
<gene>
    <name evidence="2" type="ORF">WN944_026787</name>
</gene>